<dbReference type="Pfam" id="PF12698">
    <property type="entry name" value="ABC2_membrane_3"/>
    <property type="match status" value="1"/>
</dbReference>
<feature type="domain" description="ABC-2 type transporter transmembrane" evidence="7">
    <location>
        <begin position="24"/>
        <end position="315"/>
    </location>
</feature>
<organism evidence="8 9">
    <name type="scientific">Paenibacillus motobuensis</name>
    <dbReference type="NCBI Taxonomy" id="295324"/>
    <lineage>
        <taxon>Bacteria</taxon>
        <taxon>Bacillati</taxon>
        <taxon>Bacillota</taxon>
        <taxon>Bacilli</taxon>
        <taxon>Bacillales</taxon>
        <taxon>Paenibacillaceae</taxon>
        <taxon>Paenibacillus</taxon>
    </lineage>
</organism>
<keyword evidence="2" id="KW-1003">Cell membrane</keyword>
<dbReference type="EMBL" id="BAAACX010000008">
    <property type="protein sequence ID" value="GAA0389023.1"/>
    <property type="molecule type" value="Genomic_DNA"/>
</dbReference>
<keyword evidence="9" id="KW-1185">Reference proteome</keyword>
<dbReference type="Proteomes" id="UP001500340">
    <property type="component" value="Unassembled WGS sequence"/>
</dbReference>
<feature type="transmembrane region" description="Helical" evidence="6">
    <location>
        <begin position="239"/>
        <end position="259"/>
    </location>
</feature>
<comment type="caution">
    <text evidence="8">The sequence shown here is derived from an EMBL/GenBank/DDBJ whole genome shotgun (WGS) entry which is preliminary data.</text>
</comment>
<evidence type="ECO:0000313" key="8">
    <source>
        <dbReference type="EMBL" id="GAA0389023.1"/>
    </source>
</evidence>
<keyword evidence="5 6" id="KW-0472">Membrane</keyword>
<feature type="transmembrane region" description="Helical" evidence="6">
    <location>
        <begin position="294"/>
        <end position="315"/>
    </location>
</feature>
<comment type="subcellular location">
    <subcellularLocation>
        <location evidence="1">Cell membrane</location>
        <topology evidence="1">Multi-pass membrane protein</topology>
    </subcellularLocation>
</comment>
<dbReference type="PANTHER" id="PTHR30294">
    <property type="entry name" value="MEMBRANE COMPONENT OF ABC TRANSPORTER YHHJ-RELATED"/>
    <property type="match status" value="1"/>
</dbReference>
<evidence type="ECO:0000256" key="4">
    <source>
        <dbReference type="ARBA" id="ARBA00022989"/>
    </source>
</evidence>
<accession>A0ABN0YAG3</accession>
<evidence type="ECO:0000256" key="2">
    <source>
        <dbReference type="ARBA" id="ARBA00022475"/>
    </source>
</evidence>
<protein>
    <recommendedName>
        <fullName evidence="7">ABC-2 type transporter transmembrane domain-containing protein</fullName>
    </recommendedName>
</protein>
<keyword evidence="4 6" id="KW-1133">Transmembrane helix</keyword>
<evidence type="ECO:0000256" key="1">
    <source>
        <dbReference type="ARBA" id="ARBA00004651"/>
    </source>
</evidence>
<name>A0ABN0YAG3_9BACL</name>
<keyword evidence="3 6" id="KW-0812">Transmembrane</keyword>
<evidence type="ECO:0000256" key="5">
    <source>
        <dbReference type="ARBA" id="ARBA00023136"/>
    </source>
</evidence>
<dbReference type="InterPro" id="IPR013525">
    <property type="entry name" value="ABC2_TM"/>
</dbReference>
<gene>
    <name evidence="8" type="ORF">GCM10008933_20000</name>
</gene>
<reference evidence="8 9" key="1">
    <citation type="journal article" date="2019" name="Int. J. Syst. Evol. Microbiol.">
        <title>The Global Catalogue of Microorganisms (GCM) 10K type strain sequencing project: providing services to taxonomists for standard genome sequencing and annotation.</title>
        <authorList>
            <consortium name="The Broad Institute Genomics Platform"/>
            <consortium name="The Broad Institute Genome Sequencing Center for Infectious Disease"/>
            <person name="Wu L."/>
            <person name="Ma J."/>
        </authorList>
    </citation>
    <scope>NUCLEOTIDE SEQUENCE [LARGE SCALE GENOMIC DNA]</scope>
    <source>
        <strain evidence="8 9">JCM 12774</strain>
    </source>
</reference>
<feature type="transmembrane region" description="Helical" evidence="6">
    <location>
        <begin position="207"/>
        <end position="227"/>
    </location>
</feature>
<proteinExistence type="predicted"/>
<evidence type="ECO:0000259" key="7">
    <source>
        <dbReference type="Pfam" id="PF12698"/>
    </source>
</evidence>
<evidence type="ECO:0000313" key="9">
    <source>
        <dbReference type="Proteomes" id="UP001500340"/>
    </source>
</evidence>
<feature type="transmembrane region" description="Helical" evidence="6">
    <location>
        <begin position="171"/>
        <end position="195"/>
    </location>
</feature>
<dbReference type="InterPro" id="IPR051449">
    <property type="entry name" value="ABC-2_transporter_component"/>
</dbReference>
<evidence type="ECO:0000256" key="6">
    <source>
        <dbReference type="SAM" id="Phobius"/>
    </source>
</evidence>
<feature type="transmembrane region" description="Helical" evidence="6">
    <location>
        <begin position="128"/>
        <end position="150"/>
    </location>
</feature>
<evidence type="ECO:0000256" key="3">
    <source>
        <dbReference type="ARBA" id="ARBA00022692"/>
    </source>
</evidence>
<sequence>MLDESEGISQEVLDALSTASVSIEEDYGIVINNTGSEEEGKREARVNKKVFVHLNGEHMQVYGNESEPLNTARVVALFRSVASSIQTVKEAYRIDAENAIELIGNDNAAYEVPVEFIPSQNAMSSYDYYGVAELTLMVLYVMLIPIGDLFHDRKTNVKERIALTGLTRARYYGASLIAYSIVALVAFIPAFLFSITYLDVKWGDIPVLMYLYIVLFAVFNAALGMLIAQLLKTRGKVDVLLSVLIIPIFSFLGGSYTPFPYDMGGVFGKILFVSPLRWANVGIFRSIYADDSQLLLVSAAAFLVLIGACLFIILAKEKKEAQKA</sequence>
<dbReference type="PANTHER" id="PTHR30294:SF29">
    <property type="entry name" value="MULTIDRUG ABC TRANSPORTER PERMEASE YBHS-RELATED"/>
    <property type="match status" value="1"/>
</dbReference>